<feature type="transmembrane region" description="Helical" evidence="1">
    <location>
        <begin position="7"/>
        <end position="26"/>
    </location>
</feature>
<keyword evidence="1" id="KW-1133">Transmembrane helix</keyword>
<evidence type="ECO:0008006" key="4">
    <source>
        <dbReference type="Google" id="ProtNLM"/>
    </source>
</evidence>
<keyword evidence="1" id="KW-0812">Transmembrane</keyword>
<comment type="caution">
    <text evidence="2">The sequence shown here is derived from an EMBL/GenBank/DDBJ whole genome shotgun (WGS) entry which is preliminary data.</text>
</comment>
<evidence type="ECO:0000313" key="3">
    <source>
        <dbReference type="Proteomes" id="UP000248975"/>
    </source>
</evidence>
<dbReference type="Proteomes" id="UP000248975">
    <property type="component" value="Unassembled WGS sequence"/>
</dbReference>
<evidence type="ECO:0000313" key="2">
    <source>
        <dbReference type="EMBL" id="PZQ97209.1"/>
    </source>
</evidence>
<organism evidence="2 3">
    <name type="scientific">Cereibacter sphaeroides</name>
    <name type="common">Rhodobacter sphaeroides</name>
    <dbReference type="NCBI Taxonomy" id="1063"/>
    <lineage>
        <taxon>Bacteria</taxon>
        <taxon>Pseudomonadati</taxon>
        <taxon>Pseudomonadota</taxon>
        <taxon>Alphaproteobacteria</taxon>
        <taxon>Rhodobacterales</taxon>
        <taxon>Paracoccaceae</taxon>
        <taxon>Cereibacter</taxon>
    </lineage>
</organism>
<proteinExistence type="predicted"/>
<dbReference type="AlphaFoldDB" id="A0A2W5S608"/>
<name>A0A2W5S608_CERSP</name>
<accession>A0A2W5S608</accession>
<sequence length="128" mass="13769">MKRYALTALTYLIANAVALLLTAFILGPGFTINFTGFLLAVLIFTAVQALAKPMLEMVSARNLPQLMGSISLIAVFLGLWIADLANPGMTIDGVSNWLAATFIVWLISLIVEIALPFIAFPSMRAPKA</sequence>
<dbReference type="InterPro" id="IPR007165">
    <property type="entry name" value="Phage_holin_4_2"/>
</dbReference>
<reference evidence="2 3" key="1">
    <citation type="submission" date="2017-08" db="EMBL/GenBank/DDBJ databases">
        <title>Infants hospitalized years apart are colonized by the same room-sourced microbial strains.</title>
        <authorList>
            <person name="Brooks B."/>
            <person name="Olm M.R."/>
            <person name="Firek B.A."/>
            <person name="Baker R."/>
            <person name="Thomas B.C."/>
            <person name="Morowitz M.J."/>
            <person name="Banfield J.F."/>
        </authorList>
    </citation>
    <scope>NUCLEOTIDE SEQUENCE [LARGE SCALE GENOMIC DNA]</scope>
    <source>
        <strain evidence="2">S2_003_000_R2_11</strain>
    </source>
</reference>
<feature type="transmembrane region" description="Helical" evidence="1">
    <location>
        <begin position="32"/>
        <end position="51"/>
    </location>
</feature>
<feature type="transmembrane region" description="Helical" evidence="1">
    <location>
        <begin position="94"/>
        <end position="120"/>
    </location>
</feature>
<protein>
    <recommendedName>
        <fullName evidence="4">Phage holin family protein</fullName>
    </recommendedName>
</protein>
<gene>
    <name evidence="2" type="ORF">DI533_15050</name>
</gene>
<evidence type="ECO:0000256" key="1">
    <source>
        <dbReference type="SAM" id="Phobius"/>
    </source>
</evidence>
<keyword evidence="1" id="KW-0472">Membrane</keyword>
<dbReference type="Pfam" id="PF04020">
    <property type="entry name" value="Phage_holin_4_2"/>
    <property type="match status" value="1"/>
</dbReference>
<feature type="transmembrane region" description="Helical" evidence="1">
    <location>
        <begin position="63"/>
        <end position="82"/>
    </location>
</feature>
<dbReference type="EMBL" id="QFQS01000003">
    <property type="protein sequence ID" value="PZQ97209.1"/>
    <property type="molecule type" value="Genomic_DNA"/>
</dbReference>